<evidence type="ECO:0000256" key="1">
    <source>
        <dbReference type="SAM" id="Phobius"/>
    </source>
</evidence>
<evidence type="ECO:0000313" key="2">
    <source>
        <dbReference type="EMBL" id="TFD68594.1"/>
    </source>
</evidence>
<dbReference type="Proteomes" id="UP000297983">
    <property type="component" value="Unassembled WGS sequence"/>
</dbReference>
<organism evidence="2 3">
    <name type="scientific">Cryobacterium gelidum</name>
    <dbReference type="NCBI Taxonomy" id="1259164"/>
    <lineage>
        <taxon>Bacteria</taxon>
        <taxon>Bacillati</taxon>
        <taxon>Actinomycetota</taxon>
        <taxon>Actinomycetes</taxon>
        <taxon>Micrococcales</taxon>
        <taxon>Microbacteriaceae</taxon>
        <taxon>Cryobacterium</taxon>
    </lineage>
</organism>
<keyword evidence="1" id="KW-0472">Membrane</keyword>
<proteinExistence type="predicted"/>
<feature type="transmembrane region" description="Helical" evidence="1">
    <location>
        <begin position="6"/>
        <end position="29"/>
    </location>
</feature>
<comment type="caution">
    <text evidence="2">The sequence shown here is derived from an EMBL/GenBank/DDBJ whole genome shotgun (WGS) entry which is preliminary data.</text>
</comment>
<name>A0A4R9ARS0_9MICO</name>
<keyword evidence="3" id="KW-1185">Reference proteome</keyword>
<protein>
    <submittedName>
        <fullName evidence="2">Uncharacterized protein</fullName>
    </submittedName>
</protein>
<sequence>MPWWSWLLIWTGLALTLLAVLSWFAITLYRKSLGTLRALAALSDQVSAVDLDRVPDSVLFTPAVFADSAVLFQNVEQRRGDRAHRRQLRRDARILRGKLVRKTR</sequence>
<reference evidence="2 3" key="1">
    <citation type="submission" date="2019-03" db="EMBL/GenBank/DDBJ databases">
        <title>Genomics of glacier-inhabiting Cryobacterium strains.</title>
        <authorList>
            <person name="Liu Q."/>
            <person name="Xin Y.-H."/>
        </authorList>
    </citation>
    <scope>NUCLEOTIDE SEQUENCE [LARGE SCALE GENOMIC DNA]</scope>
    <source>
        <strain evidence="2 3">Hz16</strain>
    </source>
</reference>
<accession>A0A4R9ARS0</accession>
<evidence type="ECO:0000313" key="3">
    <source>
        <dbReference type="Proteomes" id="UP000297983"/>
    </source>
</evidence>
<gene>
    <name evidence="2" type="ORF">E3T50_12640</name>
</gene>
<dbReference type="RefSeq" id="WP_134552349.1">
    <property type="nucleotide sequence ID" value="NZ_SOHL01000025.1"/>
</dbReference>
<keyword evidence="1" id="KW-1133">Transmembrane helix</keyword>
<dbReference type="EMBL" id="SOHL01000025">
    <property type="protein sequence ID" value="TFD68594.1"/>
    <property type="molecule type" value="Genomic_DNA"/>
</dbReference>
<dbReference type="AlphaFoldDB" id="A0A4R9ARS0"/>
<keyword evidence="1" id="KW-0812">Transmembrane</keyword>